<evidence type="ECO:0000259" key="1">
    <source>
        <dbReference type="Pfam" id="PF00388"/>
    </source>
</evidence>
<keyword evidence="5" id="KW-1185">Reference proteome</keyword>
<dbReference type="PANTHER" id="PTHR10336:SF12">
    <property type="entry name" value="1-PHOSPHATIDYLINOSITOL 4,5-BISPHOSPHATE PHOSPHODIESTERASE BETA-1"/>
    <property type="match status" value="1"/>
</dbReference>
<proteinExistence type="predicted"/>
<dbReference type="PROSITE" id="PS50007">
    <property type="entry name" value="PIPLC_X_DOMAIN"/>
    <property type="match status" value="1"/>
</dbReference>
<dbReference type="PANTHER" id="PTHR10336">
    <property type="entry name" value="PHOSPHOINOSITIDE-SPECIFIC PHOSPHOLIPASE C FAMILY PROTEIN"/>
    <property type="match status" value="1"/>
</dbReference>
<dbReference type="Pfam" id="PF17787">
    <property type="entry name" value="PH_14"/>
    <property type="match status" value="1"/>
</dbReference>
<evidence type="ECO:0000313" key="5">
    <source>
        <dbReference type="Proteomes" id="UP001476798"/>
    </source>
</evidence>
<dbReference type="InterPro" id="IPR017946">
    <property type="entry name" value="PLC-like_Pdiesterase_TIM-brl"/>
</dbReference>
<organism evidence="4 5">
    <name type="scientific">Goodea atripinnis</name>
    <dbReference type="NCBI Taxonomy" id="208336"/>
    <lineage>
        <taxon>Eukaryota</taxon>
        <taxon>Metazoa</taxon>
        <taxon>Chordata</taxon>
        <taxon>Craniata</taxon>
        <taxon>Vertebrata</taxon>
        <taxon>Euteleostomi</taxon>
        <taxon>Actinopterygii</taxon>
        <taxon>Neopterygii</taxon>
        <taxon>Teleostei</taxon>
        <taxon>Neoteleostei</taxon>
        <taxon>Acanthomorphata</taxon>
        <taxon>Ovalentaria</taxon>
        <taxon>Atherinomorphae</taxon>
        <taxon>Cyprinodontiformes</taxon>
        <taxon>Goodeidae</taxon>
        <taxon>Goodea</taxon>
    </lineage>
</organism>
<evidence type="ECO:0000259" key="2">
    <source>
        <dbReference type="Pfam" id="PF09279"/>
    </source>
</evidence>
<dbReference type="Pfam" id="PF00388">
    <property type="entry name" value="PI-PLC-X"/>
    <property type="match status" value="1"/>
</dbReference>
<feature type="domain" description="Phosphatidylinositol-specific phospholipase C X" evidence="1">
    <location>
        <begin position="181"/>
        <end position="201"/>
    </location>
</feature>
<dbReference type="InterPro" id="IPR015359">
    <property type="entry name" value="PLC_EF-hand-like"/>
</dbReference>
<accession>A0ABV0MYS5</accession>
<evidence type="ECO:0000259" key="3">
    <source>
        <dbReference type="Pfam" id="PF17787"/>
    </source>
</evidence>
<sequence>MLTVVSGTDMVNITYLNFMAFQEEIAKGAPQASPPPWPLFHMRKAAFSCRPSHGTISMLPANDSIPQEDFTPEVYSMFLSNICSRPELDHIFSEVGAKSRPYLTVEQMTEFINSKQRDPRLNEILYPPLKPEQVQLLVDKYEPNISLAQKGQISMEGFVRYLNGEENSIIPPEKLDQSEDMTFPLSHYFINSSHNTYLTGTCTLMRVKK</sequence>
<dbReference type="Gene3D" id="2.30.29.240">
    <property type="match status" value="1"/>
</dbReference>
<name>A0ABV0MYS5_9TELE</name>
<dbReference type="InterPro" id="IPR001192">
    <property type="entry name" value="PI-PLC_fam"/>
</dbReference>
<gene>
    <name evidence="4" type="ORF">GOODEAATRI_005053</name>
</gene>
<dbReference type="SUPFAM" id="SSF47473">
    <property type="entry name" value="EF-hand"/>
    <property type="match status" value="1"/>
</dbReference>
<dbReference type="InterPro" id="IPR011992">
    <property type="entry name" value="EF-hand-dom_pair"/>
</dbReference>
<comment type="caution">
    <text evidence="4">The sequence shown here is derived from an EMBL/GenBank/DDBJ whole genome shotgun (WGS) entry which is preliminary data.</text>
</comment>
<dbReference type="Gene3D" id="1.10.238.10">
    <property type="entry name" value="EF-hand"/>
    <property type="match status" value="1"/>
</dbReference>
<dbReference type="EMBL" id="JAHRIO010020215">
    <property type="protein sequence ID" value="MEQ2164286.1"/>
    <property type="molecule type" value="Genomic_DNA"/>
</dbReference>
<dbReference type="Proteomes" id="UP001476798">
    <property type="component" value="Unassembled WGS sequence"/>
</dbReference>
<protein>
    <recommendedName>
        <fullName evidence="6">Phosphoinositide phospholipase C</fullName>
    </recommendedName>
</protein>
<dbReference type="InterPro" id="IPR000909">
    <property type="entry name" value="PLipase_C_PInositol-sp_X_dom"/>
</dbReference>
<dbReference type="InterPro" id="IPR037862">
    <property type="entry name" value="PLC-beta_PH"/>
</dbReference>
<feature type="domain" description="PLC-beta PH" evidence="3">
    <location>
        <begin position="1"/>
        <end position="27"/>
    </location>
</feature>
<evidence type="ECO:0008006" key="6">
    <source>
        <dbReference type="Google" id="ProtNLM"/>
    </source>
</evidence>
<feature type="domain" description="Phosphoinositide-specific phospholipase C EF-hand-like" evidence="2">
    <location>
        <begin position="82"/>
        <end position="170"/>
    </location>
</feature>
<dbReference type="Gene3D" id="3.20.20.190">
    <property type="entry name" value="Phosphatidylinositol (PI) phosphodiesterase"/>
    <property type="match status" value="1"/>
</dbReference>
<dbReference type="Pfam" id="PF09279">
    <property type="entry name" value="EF-hand_like"/>
    <property type="match status" value="1"/>
</dbReference>
<evidence type="ECO:0000313" key="4">
    <source>
        <dbReference type="EMBL" id="MEQ2164286.1"/>
    </source>
</evidence>
<reference evidence="4 5" key="1">
    <citation type="submission" date="2021-06" db="EMBL/GenBank/DDBJ databases">
        <authorList>
            <person name="Palmer J.M."/>
        </authorList>
    </citation>
    <scope>NUCLEOTIDE SEQUENCE [LARGE SCALE GENOMIC DNA]</scope>
    <source>
        <strain evidence="4 5">GA_2019</strain>
        <tissue evidence="4">Muscle</tissue>
    </source>
</reference>
<dbReference type="SUPFAM" id="SSF51695">
    <property type="entry name" value="PLC-like phosphodiesterases"/>
    <property type="match status" value="1"/>
</dbReference>